<keyword evidence="2" id="KW-1185">Reference proteome</keyword>
<name>A0ACA9YF22_9ASCO</name>
<organism evidence="1 2">
    <name type="scientific">[Candida] jaroonii</name>
    <dbReference type="NCBI Taxonomy" id="467808"/>
    <lineage>
        <taxon>Eukaryota</taxon>
        <taxon>Fungi</taxon>
        <taxon>Dikarya</taxon>
        <taxon>Ascomycota</taxon>
        <taxon>Saccharomycotina</taxon>
        <taxon>Pichiomycetes</taxon>
        <taxon>Debaryomycetaceae</taxon>
        <taxon>Yamadazyma</taxon>
    </lineage>
</organism>
<evidence type="ECO:0000313" key="2">
    <source>
        <dbReference type="Proteomes" id="UP001152531"/>
    </source>
</evidence>
<evidence type="ECO:0000313" key="1">
    <source>
        <dbReference type="EMBL" id="CAH6723347.1"/>
    </source>
</evidence>
<protein>
    <submittedName>
        <fullName evidence="1">Pre-mRNA-splicing factor Isy1p</fullName>
    </submittedName>
</protein>
<reference evidence="1" key="1">
    <citation type="submission" date="2022-06" db="EMBL/GenBank/DDBJ databases">
        <authorList>
            <person name="Legras J.-L."/>
            <person name="Devillers H."/>
            <person name="Grondin C."/>
        </authorList>
    </citation>
    <scope>NUCLEOTIDE SEQUENCE</scope>
    <source>
        <strain evidence="1">CLIB 1444</strain>
    </source>
</reference>
<dbReference type="EMBL" id="CALSDN010000014">
    <property type="protein sequence ID" value="CAH6723347.1"/>
    <property type="molecule type" value="Genomic_DNA"/>
</dbReference>
<dbReference type="Proteomes" id="UP001152531">
    <property type="component" value="Unassembled WGS sequence"/>
</dbReference>
<sequence length="232" mass="26908">MRIAFMSRNVEKAQSGLNRYHQDKLRESGVLETNPSLRPKVVQKVTSLPQAEKWRSIVLSEISVRLTRVQDLSKTESDIRQINDELNKLFKEKRAWEHHIKALGGPDYLKYGANMENTGENDPFNNGYRYYGRAKELSDVKQLLSAKRRKLETKPLETKQDKGVEKTLDPNYYSKFGDSNNSSGGRLQQISEMMKKDTKITVKPNPQIDIPSNEEISKWVIQKRKQELLDRL</sequence>
<comment type="caution">
    <text evidence="1">The sequence shown here is derived from an EMBL/GenBank/DDBJ whole genome shotgun (WGS) entry which is preliminary data.</text>
</comment>
<proteinExistence type="predicted"/>
<accession>A0ACA9YF22</accession>
<gene>
    <name evidence="1" type="ORF">CLIB1444_14S02036</name>
</gene>